<evidence type="ECO:0000313" key="2">
    <source>
        <dbReference type="EMBL" id="SVC98514.1"/>
    </source>
</evidence>
<organism evidence="2">
    <name type="scientific">marine metagenome</name>
    <dbReference type="NCBI Taxonomy" id="408172"/>
    <lineage>
        <taxon>unclassified sequences</taxon>
        <taxon>metagenomes</taxon>
        <taxon>ecological metagenomes</taxon>
    </lineage>
</organism>
<name>A0A382RLE3_9ZZZZ</name>
<gene>
    <name evidence="2" type="ORF">METZ01_LOCUS351368</name>
</gene>
<reference evidence="2" key="1">
    <citation type="submission" date="2018-05" db="EMBL/GenBank/DDBJ databases">
        <authorList>
            <person name="Lanie J.A."/>
            <person name="Ng W.-L."/>
            <person name="Kazmierczak K.M."/>
            <person name="Andrzejewski T.M."/>
            <person name="Davidsen T.M."/>
            <person name="Wayne K.J."/>
            <person name="Tettelin H."/>
            <person name="Glass J.I."/>
            <person name="Rusch D."/>
            <person name="Podicherti R."/>
            <person name="Tsui H.-C.T."/>
            <person name="Winkler M.E."/>
        </authorList>
    </citation>
    <scope>NUCLEOTIDE SEQUENCE</scope>
</reference>
<dbReference type="EMBL" id="UINC01122601">
    <property type="protein sequence ID" value="SVC98514.1"/>
    <property type="molecule type" value="Genomic_DNA"/>
</dbReference>
<evidence type="ECO:0000256" key="1">
    <source>
        <dbReference type="SAM" id="MobiDB-lite"/>
    </source>
</evidence>
<protein>
    <submittedName>
        <fullName evidence="2">Uncharacterized protein</fullName>
    </submittedName>
</protein>
<accession>A0A382RLE3</accession>
<proteinExistence type="predicted"/>
<dbReference type="AlphaFoldDB" id="A0A382RLE3"/>
<sequence>MGSKFFSNRHDNKTSKGKRQIKGSKKNTNSKMQSKGVGKTNMAGVRKVGRGK</sequence>
<feature type="compositionally biased region" description="Basic residues" evidence="1">
    <location>
        <begin position="15"/>
        <end position="25"/>
    </location>
</feature>
<feature type="region of interest" description="Disordered" evidence="1">
    <location>
        <begin position="1"/>
        <end position="52"/>
    </location>
</feature>